<evidence type="ECO:0000256" key="1">
    <source>
        <dbReference type="ARBA" id="ARBA00009684"/>
    </source>
</evidence>
<keyword evidence="4 9" id="KW-0808">Transferase</keyword>
<dbReference type="PANTHER" id="PTHR43527:SF2">
    <property type="entry name" value="4-DIPHOSPHOCYTIDYL-2-C-METHYL-D-ERYTHRITOL KINASE, CHLOROPLASTIC"/>
    <property type="match status" value="1"/>
</dbReference>
<sequence length="322" mass="32917">MLSVVPSPVVVRAPAKINLHLGVGDLRPDGYHELETVFQAVSLTDRVRLSPSDTRSITVTGPGGAADRALASVPLDGGNLAWKAVDAVRDHVGESHGEVSVDIAKGIPVAGGMAGGSADAAAVLVGLNRLWRLDLEREELATIAAGLGSDVPFSVQGGTALGTGRGESLTRVLSRGAFHWVIAVAAGELSTPEVYRELDTLRAAERAEPLRRAGAPDAVLTALAAGDPKRLAEALVNDLQPAALSMRPALRRTLRAGVEAGALAGIVSGSGPTCVFLCADDEHAVRVAAELSGAGVARAVRTATGPVAGARVVDDEKTGAQR</sequence>
<dbReference type="EC" id="2.7.1.148" evidence="2 9"/>
<dbReference type="SUPFAM" id="SSF55060">
    <property type="entry name" value="GHMP Kinase, C-terminal domain"/>
    <property type="match status" value="1"/>
</dbReference>
<feature type="active site" evidence="9">
    <location>
        <position position="150"/>
    </location>
</feature>
<keyword evidence="7 9" id="KW-0067">ATP-binding</keyword>
<dbReference type="Pfam" id="PF08544">
    <property type="entry name" value="GHMP_kinases_C"/>
    <property type="match status" value="1"/>
</dbReference>
<dbReference type="Gene3D" id="3.30.230.10">
    <property type="match status" value="1"/>
</dbReference>
<evidence type="ECO:0000259" key="10">
    <source>
        <dbReference type="Pfam" id="PF00288"/>
    </source>
</evidence>
<dbReference type="Proteomes" id="UP001205740">
    <property type="component" value="Unassembled WGS sequence"/>
</dbReference>
<evidence type="ECO:0000256" key="5">
    <source>
        <dbReference type="ARBA" id="ARBA00022741"/>
    </source>
</evidence>
<protein>
    <recommendedName>
        <fullName evidence="3 9">4-diphosphocytidyl-2-C-methyl-D-erythritol kinase</fullName>
        <shortName evidence="9">CMK</shortName>
        <ecNumber evidence="2 9">2.7.1.148</ecNumber>
    </recommendedName>
    <alternativeName>
        <fullName evidence="8 9">4-(cytidine-5'-diphospho)-2-C-methyl-D-erythritol kinase</fullName>
    </alternativeName>
</protein>
<proteinExistence type="inferred from homology"/>
<keyword evidence="9" id="KW-0414">Isoprene biosynthesis</keyword>
<dbReference type="RefSeq" id="WP_253654105.1">
    <property type="nucleotide sequence ID" value="NZ_BAAAOE010000003.1"/>
</dbReference>
<keyword evidence="6 9" id="KW-0418">Kinase</keyword>
<dbReference type="InterPro" id="IPR020568">
    <property type="entry name" value="Ribosomal_Su5_D2-typ_SF"/>
</dbReference>
<evidence type="ECO:0000256" key="8">
    <source>
        <dbReference type="ARBA" id="ARBA00032554"/>
    </source>
</evidence>
<reference evidence="12 13" key="1">
    <citation type="submission" date="2022-06" db="EMBL/GenBank/DDBJ databases">
        <title>Genomic Encyclopedia of Archaeal and Bacterial Type Strains, Phase II (KMG-II): from individual species to whole genera.</title>
        <authorList>
            <person name="Goeker M."/>
        </authorList>
    </citation>
    <scope>NUCLEOTIDE SEQUENCE [LARGE SCALE GENOMIC DNA]</scope>
    <source>
        <strain evidence="12 13">DSM 45037</strain>
    </source>
</reference>
<evidence type="ECO:0000313" key="12">
    <source>
        <dbReference type="EMBL" id="MCP2160517.1"/>
    </source>
</evidence>
<evidence type="ECO:0000259" key="11">
    <source>
        <dbReference type="Pfam" id="PF08544"/>
    </source>
</evidence>
<evidence type="ECO:0000256" key="9">
    <source>
        <dbReference type="HAMAP-Rule" id="MF_00061"/>
    </source>
</evidence>
<organism evidence="12 13">
    <name type="scientific">Williamsia serinedens</name>
    <dbReference type="NCBI Taxonomy" id="391736"/>
    <lineage>
        <taxon>Bacteria</taxon>
        <taxon>Bacillati</taxon>
        <taxon>Actinomycetota</taxon>
        <taxon>Actinomycetes</taxon>
        <taxon>Mycobacteriales</taxon>
        <taxon>Nocardiaceae</taxon>
        <taxon>Williamsia</taxon>
    </lineage>
</organism>
<evidence type="ECO:0000256" key="4">
    <source>
        <dbReference type="ARBA" id="ARBA00022679"/>
    </source>
</evidence>
<dbReference type="GO" id="GO:0016301">
    <property type="term" value="F:kinase activity"/>
    <property type="evidence" value="ECO:0007669"/>
    <property type="project" value="UniProtKB-KW"/>
</dbReference>
<dbReference type="Gene3D" id="3.30.70.890">
    <property type="entry name" value="GHMP kinase, C-terminal domain"/>
    <property type="match status" value="1"/>
</dbReference>
<dbReference type="PANTHER" id="PTHR43527">
    <property type="entry name" value="4-DIPHOSPHOCYTIDYL-2-C-METHYL-D-ERYTHRITOL KINASE, CHLOROPLASTIC"/>
    <property type="match status" value="1"/>
</dbReference>
<comment type="catalytic activity">
    <reaction evidence="9">
        <text>4-CDP-2-C-methyl-D-erythritol + ATP = 4-CDP-2-C-methyl-D-erythritol 2-phosphate + ADP + H(+)</text>
        <dbReference type="Rhea" id="RHEA:18437"/>
        <dbReference type="ChEBI" id="CHEBI:15378"/>
        <dbReference type="ChEBI" id="CHEBI:30616"/>
        <dbReference type="ChEBI" id="CHEBI:57823"/>
        <dbReference type="ChEBI" id="CHEBI:57919"/>
        <dbReference type="ChEBI" id="CHEBI:456216"/>
        <dbReference type="EC" id="2.7.1.148"/>
    </reaction>
</comment>
<feature type="active site" evidence="9">
    <location>
        <position position="16"/>
    </location>
</feature>
<dbReference type="InterPro" id="IPR004424">
    <property type="entry name" value="IspE"/>
</dbReference>
<feature type="domain" description="GHMP kinase C-terminal" evidence="11">
    <location>
        <begin position="220"/>
        <end position="294"/>
    </location>
</feature>
<evidence type="ECO:0000256" key="3">
    <source>
        <dbReference type="ARBA" id="ARBA00017473"/>
    </source>
</evidence>
<comment type="function">
    <text evidence="9">Catalyzes the phosphorylation of the position 2 hydroxy group of 4-diphosphocytidyl-2C-methyl-D-erythritol.</text>
</comment>
<dbReference type="EMBL" id="JAMTCG010000003">
    <property type="protein sequence ID" value="MCP2160517.1"/>
    <property type="molecule type" value="Genomic_DNA"/>
</dbReference>
<comment type="caution">
    <text evidence="12">The sequence shown here is derived from an EMBL/GenBank/DDBJ whole genome shotgun (WGS) entry which is preliminary data.</text>
</comment>
<accession>A0ABT1GZU9</accession>
<keyword evidence="5 9" id="KW-0547">Nucleotide-binding</keyword>
<feature type="domain" description="GHMP kinase N-terminal" evidence="10">
    <location>
        <begin position="79"/>
        <end position="158"/>
    </location>
</feature>
<evidence type="ECO:0000313" key="13">
    <source>
        <dbReference type="Proteomes" id="UP001205740"/>
    </source>
</evidence>
<evidence type="ECO:0000256" key="2">
    <source>
        <dbReference type="ARBA" id="ARBA00012052"/>
    </source>
</evidence>
<name>A0ABT1GZU9_9NOCA</name>
<dbReference type="InterPro" id="IPR006204">
    <property type="entry name" value="GHMP_kinase_N_dom"/>
</dbReference>
<evidence type="ECO:0000256" key="6">
    <source>
        <dbReference type="ARBA" id="ARBA00022777"/>
    </source>
</evidence>
<dbReference type="PIRSF" id="PIRSF010376">
    <property type="entry name" value="IspE"/>
    <property type="match status" value="1"/>
</dbReference>
<dbReference type="SUPFAM" id="SSF54211">
    <property type="entry name" value="Ribosomal protein S5 domain 2-like"/>
    <property type="match status" value="1"/>
</dbReference>
<evidence type="ECO:0000256" key="7">
    <source>
        <dbReference type="ARBA" id="ARBA00022840"/>
    </source>
</evidence>
<feature type="binding site" evidence="9">
    <location>
        <begin position="108"/>
        <end position="118"/>
    </location>
    <ligand>
        <name>ATP</name>
        <dbReference type="ChEBI" id="CHEBI:30616"/>
    </ligand>
</feature>
<comment type="similarity">
    <text evidence="1 9">Belongs to the GHMP kinase family. IspE subfamily.</text>
</comment>
<dbReference type="NCBIfam" id="NF002870">
    <property type="entry name" value="PRK03188.1"/>
    <property type="match status" value="1"/>
</dbReference>
<dbReference type="NCBIfam" id="TIGR00154">
    <property type="entry name" value="ispE"/>
    <property type="match status" value="1"/>
</dbReference>
<dbReference type="HAMAP" id="MF_00061">
    <property type="entry name" value="IspE"/>
    <property type="match status" value="1"/>
</dbReference>
<dbReference type="InterPro" id="IPR036554">
    <property type="entry name" value="GHMP_kinase_C_sf"/>
</dbReference>
<keyword evidence="13" id="KW-1185">Reference proteome</keyword>
<dbReference type="InterPro" id="IPR013750">
    <property type="entry name" value="GHMP_kinase_C_dom"/>
</dbReference>
<comment type="pathway">
    <text evidence="9">Isoprenoid biosynthesis; isopentenyl diphosphate biosynthesis via DXP pathway; isopentenyl diphosphate from 1-deoxy-D-xylulose 5-phosphate: step 3/6.</text>
</comment>
<dbReference type="InterPro" id="IPR014721">
    <property type="entry name" value="Ribsml_uS5_D2-typ_fold_subgr"/>
</dbReference>
<dbReference type="Pfam" id="PF00288">
    <property type="entry name" value="GHMP_kinases_N"/>
    <property type="match status" value="1"/>
</dbReference>
<gene>
    <name evidence="9" type="primary">ispE</name>
    <name evidence="12" type="ORF">LX12_001704</name>
</gene>